<proteinExistence type="predicted"/>
<dbReference type="AlphaFoldDB" id="A0A9D4T1E6"/>
<keyword evidence="2" id="KW-1185">Reference proteome</keyword>
<gene>
    <name evidence="1" type="ORF">HPB52_007614</name>
</gene>
<evidence type="ECO:0000313" key="2">
    <source>
        <dbReference type="Proteomes" id="UP000821837"/>
    </source>
</evidence>
<organism evidence="1 2">
    <name type="scientific">Rhipicephalus sanguineus</name>
    <name type="common">Brown dog tick</name>
    <name type="synonym">Ixodes sanguineus</name>
    <dbReference type="NCBI Taxonomy" id="34632"/>
    <lineage>
        <taxon>Eukaryota</taxon>
        <taxon>Metazoa</taxon>
        <taxon>Ecdysozoa</taxon>
        <taxon>Arthropoda</taxon>
        <taxon>Chelicerata</taxon>
        <taxon>Arachnida</taxon>
        <taxon>Acari</taxon>
        <taxon>Parasitiformes</taxon>
        <taxon>Ixodida</taxon>
        <taxon>Ixodoidea</taxon>
        <taxon>Ixodidae</taxon>
        <taxon>Rhipicephalinae</taxon>
        <taxon>Rhipicephalus</taxon>
        <taxon>Rhipicephalus</taxon>
    </lineage>
</organism>
<reference evidence="1" key="2">
    <citation type="submission" date="2021-09" db="EMBL/GenBank/DDBJ databases">
        <authorList>
            <person name="Jia N."/>
            <person name="Wang J."/>
            <person name="Shi W."/>
            <person name="Du L."/>
            <person name="Sun Y."/>
            <person name="Zhan W."/>
            <person name="Jiang J."/>
            <person name="Wang Q."/>
            <person name="Zhang B."/>
            <person name="Ji P."/>
            <person name="Sakyi L.B."/>
            <person name="Cui X."/>
            <person name="Yuan T."/>
            <person name="Jiang B."/>
            <person name="Yang W."/>
            <person name="Lam T.T.-Y."/>
            <person name="Chang Q."/>
            <person name="Ding S."/>
            <person name="Wang X."/>
            <person name="Zhu J."/>
            <person name="Ruan X."/>
            <person name="Zhao L."/>
            <person name="Wei J."/>
            <person name="Que T."/>
            <person name="Du C."/>
            <person name="Cheng J."/>
            <person name="Dai P."/>
            <person name="Han X."/>
            <person name="Huang E."/>
            <person name="Gao Y."/>
            <person name="Liu J."/>
            <person name="Shao H."/>
            <person name="Ye R."/>
            <person name="Li L."/>
            <person name="Wei W."/>
            <person name="Wang X."/>
            <person name="Wang C."/>
            <person name="Huo Q."/>
            <person name="Li W."/>
            <person name="Guo W."/>
            <person name="Chen H."/>
            <person name="Chen S."/>
            <person name="Zhou L."/>
            <person name="Zhou L."/>
            <person name="Ni X."/>
            <person name="Tian J."/>
            <person name="Zhou Y."/>
            <person name="Sheng Y."/>
            <person name="Liu T."/>
            <person name="Pan Y."/>
            <person name="Xia L."/>
            <person name="Li J."/>
            <person name="Zhao F."/>
            <person name="Cao W."/>
        </authorList>
    </citation>
    <scope>NUCLEOTIDE SEQUENCE</scope>
    <source>
        <strain evidence="1">Rsan-2018</strain>
        <tissue evidence="1">Larvae</tissue>
    </source>
</reference>
<sequence>MLQSQRAVLTNRTLHRTRPIVMVVRIRAIGWQREPDCWGSDRYPIFLEFPTHGHSRLRRCCRVVHWDAFRKAALIPQDQSPQDLQDFLRKALDSATKTSWVDESRPAPDLQLLRLWRPGAGLNLLRLDRGRWLDWCASLDPRHAQPLSGVRFVQWRRANVSPTQRLRCF</sequence>
<evidence type="ECO:0000313" key="1">
    <source>
        <dbReference type="EMBL" id="KAH7968296.1"/>
    </source>
</evidence>
<protein>
    <submittedName>
        <fullName evidence="1">Uncharacterized protein</fullName>
    </submittedName>
</protein>
<reference evidence="1" key="1">
    <citation type="journal article" date="2020" name="Cell">
        <title>Large-Scale Comparative Analyses of Tick Genomes Elucidate Their Genetic Diversity and Vector Capacities.</title>
        <authorList>
            <consortium name="Tick Genome and Microbiome Consortium (TIGMIC)"/>
            <person name="Jia N."/>
            <person name="Wang J."/>
            <person name="Shi W."/>
            <person name="Du L."/>
            <person name="Sun Y."/>
            <person name="Zhan W."/>
            <person name="Jiang J.F."/>
            <person name="Wang Q."/>
            <person name="Zhang B."/>
            <person name="Ji P."/>
            <person name="Bell-Sakyi L."/>
            <person name="Cui X.M."/>
            <person name="Yuan T.T."/>
            <person name="Jiang B.G."/>
            <person name="Yang W.F."/>
            <person name="Lam T.T."/>
            <person name="Chang Q.C."/>
            <person name="Ding S.J."/>
            <person name="Wang X.J."/>
            <person name="Zhu J.G."/>
            <person name="Ruan X.D."/>
            <person name="Zhao L."/>
            <person name="Wei J.T."/>
            <person name="Ye R.Z."/>
            <person name="Que T.C."/>
            <person name="Du C.H."/>
            <person name="Zhou Y.H."/>
            <person name="Cheng J.X."/>
            <person name="Dai P.F."/>
            <person name="Guo W.B."/>
            <person name="Han X.H."/>
            <person name="Huang E.J."/>
            <person name="Li L.F."/>
            <person name="Wei W."/>
            <person name="Gao Y.C."/>
            <person name="Liu J.Z."/>
            <person name="Shao H.Z."/>
            <person name="Wang X."/>
            <person name="Wang C.C."/>
            <person name="Yang T.C."/>
            <person name="Huo Q.B."/>
            <person name="Li W."/>
            <person name="Chen H.Y."/>
            <person name="Chen S.E."/>
            <person name="Zhou L.G."/>
            <person name="Ni X.B."/>
            <person name="Tian J.H."/>
            <person name="Sheng Y."/>
            <person name="Liu T."/>
            <person name="Pan Y.S."/>
            <person name="Xia L.Y."/>
            <person name="Li J."/>
            <person name="Zhao F."/>
            <person name="Cao W.C."/>
        </authorList>
    </citation>
    <scope>NUCLEOTIDE SEQUENCE</scope>
    <source>
        <strain evidence="1">Rsan-2018</strain>
    </source>
</reference>
<comment type="caution">
    <text evidence="1">The sequence shown here is derived from an EMBL/GenBank/DDBJ whole genome shotgun (WGS) entry which is preliminary data.</text>
</comment>
<name>A0A9D4T1E6_RHISA</name>
<dbReference type="EMBL" id="JABSTV010001248">
    <property type="protein sequence ID" value="KAH7968296.1"/>
    <property type="molecule type" value="Genomic_DNA"/>
</dbReference>
<accession>A0A9D4T1E6</accession>
<dbReference type="Proteomes" id="UP000821837">
    <property type="component" value="Unassembled WGS sequence"/>
</dbReference>